<dbReference type="Proteomes" id="UP001060215">
    <property type="component" value="Chromosome 14"/>
</dbReference>
<keyword evidence="2" id="KW-1185">Reference proteome</keyword>
<accession>A0ACC0FHT2</accession>
<dbReference type="EMBL" id="CM045771">
    <property type="protein sequence ID" value="KAI7988113.1"/>
    <property type="molecule type" value="Genomic_DNA"/>
</dbReference>
<organism evidence="1 2">
    <name type="scientific">Camellia lanceoleosa</name>
    <dbReference type="NCBI Taxonomy" id="1840588"/>
    <lineage>
        <taxon>Eukaryota</taxon>
        <taxon>Viridiplantae</taxon>
        <taxon>Streptophyta</taxon>
        <taxon>Embryophyta</taxon>
        <taxon>Tracheophyta</taxon>
        <taxon>Spermatophyta</taxon>
        <taxon>Magnoliopsida</taxon>
        <taxon>eudicotyledons</taxon>
        <taxon>Gunneridae</taxon>
        <taxon>Pentapetalae</taxon>
        <taxon>asterids</taxon>
        <taxon>Ericales</taxon>
        <taxon>Theaceae</taxon>
        <taxon>Camellia</taxon>
    </lineage>
</organism>
<protein>
    <submittedName>
        <fullName evidence="1">Uncharacterized protein</fullName>
    </submittedName>
</protein>
<evidence type="ECO:0000313" key="2">
    <source>
        <dbReference type="Proteomes" id="UP001060215"/>
    </source>
</evidence>
<gene>
    <name evidence="1" type="ORF">LOK49_LG13G01208</name>
</gene>
<sequence length="92" mass="10391">MAVGRRRSKRKRRRPETRDVGSGTKVEMAVGKEKKKEEEKEKERDEGCGIWDEQNRNMFINGGVDSVEGEGLLVGDLVDYAAVAMVKGLEFF</sequence>
<name>A0ACC0FHT2_9ERIC</name>
<comment type="caution">
    <text evidence="1">The sequence shown here is derived from an EMBL/GenBank/DDBJ whole genome shotgun (WGS) entry which is preliminary data.</text>
</comment>
<proteinExistence type="predicted"/>
<evidence type="ECO:0000313" key="1">
    <source>
        <dbReference type="EMBL" id="KAI7988113.1"/>
    </source>
</evidence>
<reference evidence="1 2" key="1">
    <citation type="journal article" date="2022" name="Plant J.">
        <title>Chromosome-level genome of Camellia lanceoleosa provides a valuable resource for understanding genome evolution and self-incompatibility.</title>
        <authorList>
            <person name="Gong W."/>
            <person name="Xiao S."/>
            <person name="Wang L."/>
            <person name="Liao Z."/>
            <person name="Chang Y."/>
            <person name="Mo W."/>
            <person name="Hu G."/>
            <person name="Li W."/>
            <person name="Zhao G."/>
            <person name="Zhu H."/>
            <person name="Hu X."/>
            <person name="Ji K."/>
            <person name="Xiang X."/>
            <person name="Song Q."/>
            <person name="Yuan D."/>
            <person name="Jin S."/>
            <person name="Zhang L."/>
        </authorList>
    </citation>
    <scope>NUCLEOTIDE SEQUENCE [LARGE SCALE GENOMIC DNA]</scope>
    <source>
        <strain evidence="1">SQ_2022a</strain>
    </source>
</reference>